<dbReference type="Proteomes" id="UP000057820">
    <property type="component" value="Chromosome 1"/>
</dbReference>
<dbReference type="KEGG" id="nfr:ERS450000_02177"/>
<protein>
    <submittedName>
        <fullName evidence="4">Transcriptional repressor BetI</fullName>
    </submittedName>
</protein>
<evidence type="ECO:0000256" key="1">
    <source>
        <dbReference type="ARBA" id="ARBA00023125"/>
    </source>
</evidence>
<feature type="DNA-binding region" description="H-T-H motif" evidence="2">
    <location>
        <begin position="25"/>
        <end position="44"/>
    </location>
</feature>
<sequence>MPTRRELLLDAAIDLLGTRGARALTHRAVDDAAGMPAGSASNYFRTRDALLAALAERLEERDHADWTALSRMPAPTTVEQLVSAAATFVGHAVTTDRARTMARYALFLEAQADGPRDAVRRGRGRLTEWAAEQLRGVGADDAVAPILVDYLDGLILHGIVAPDFDPRPGLERMVAALLD</sequence>
<dbReference type="GO" id="GO:0003677">
    <property type="term" value="F:DNA binding"/>
    <property type="evidence" value="ECO:0007669"/>
    <property type="project" value="UniProtKB-UniRule"/>
</dbReference>
<dbReference type="InterPro" id="IPR009057">
    <property type="entry name" value="Homeodomain-like_sf"/>
</dbReference>
<dbReference type="RefSeq" id="WP_060592360.1">
    <property type="nucleotide sequence ID" value="NZ_CP031418.1"/>
</dbReference>
<dbReference type="Gene3D" id="1.10.357.10">
    <property type="entry name" value="Tetracycline Repressor, domain 2"/>
    <property type="match status" value="1"/>
</dbReference>
<keyword evidence="1 2" id="KW-0238">DNA-binding</keyword>
<reference evidence="5" key="1">
    <citation type="submission" date="2015-03" db="EMBL/GenBank/DDBJ databases">
        <authorList>
            <consortium name="Pathogen Informatics"/>
        </authorList>
    </citation>
    <scope>NUCLEOTIDE SEQUENCE [LARGE SCALE GENOMIC DNA]</scope>
    <source>
        <strain evidence="5">NCTC11134</strain>
    </source>
</reference>
<dbReference type="AlphaFoldDB" id="A0A0H5NPD5"/>
<dbReference type="SUPFAM" id="SSF46689">
    <property type="entry name" value="Homeodomain-like"/>
    <property type="match status" value="1"/>
</dbReference>
<feature type="domain" description="HTH tetR-type" evidence="3">
    <location>
        <begin position="2"/>
        <end position="62"/>
    </location>
</feature>
<name>A0A0H5NPD5_NOCFR</name>
<dbReference type="EMBL" id="LN868938">
    <property type="protein sequence ID" value="CRY77107.1"/>
    <property type="molecule type" value="Genomic_DNA"/>
</dbReference>
<dbReference type="PROSITE" id="PS50977">
    <property type="entry name" value="HTH_TETR_2"/>
    <property type="match status" value="1"/>
</dbReference>
<dbReference type="Pfam" id="PF00440">
    <property type="entry name" value="TetR_N"/>
    <property type="match status" value="1"/>
</dbReference>
<dbReference type="InterPro" id="IPR001647">
    <property type="entry name" value="HTH_TetR"/>
</dbReference>
<evidence type="ECO:0000313" key="5">
    <source>
        <dbReference type="Proteomes" id="UP000057820"/>
    </source>
</evidence>
<organism evidence="4 5">
    <name type="scientific">Nocardia farcinica</name>
    <dbReference type="NCBI Taxonomy" id="37329"/>
    <lineage>
        <taxon>Bacteria</taxon>
        <taxon>Bacillati</taxon>
        <taxon>Actinomycetota</taxon>
        <taxon>Actinomycetes</taxon>
        <taxon>Mycobacteriales</taxon>
        <taxon>Nocardiaceae</taxon>
        <taxon>Nocardia</taxon>
    </lineage>
</organism>
<accession>A0A0H5NPD5</accession>
<dbReference type="InterPro" id="IPR041583">
    <property type="entry name" value="TetR_C_31"/>
</dbReference>
<dbReference type="Pfam" id="PF17940">
    <property type="entry name" value="TetR_C_31"/>
    <property type="match status" value="1"/>
</dbReference>
<evidence type="ECO:0000259" key="3">
    <source>
        <dbReference type="PROSITE" id="PS50977"/>
    </source>
</evidence>
<evidence type="ECO:0000256" key="2">
    <source>
        <dbReference type="PROSITE-ProRule" id="PRU00335"/>
    </source>
</evidence>
<gene>
    <name evidence="4" type="ORF">ERS450000_02177</name>
</gene>
<evidence type="ECO:0000313" key="4">
    <source>
        <dbReference type="EMBL" id="CRY77107.1"/>
    </source>
</evidence>
<proteinExistence type="predicted"/>